<dbReference type="GO" id="GO:0003868">
    <property type="term" value="F:4-hydroxyphenylpyruvate dioxygenase activity"/>
    <property type="evidence" value="ECO:0007669"/>
    <property type="project" value="InterPro"/>
</dbReference>
<dbReference type="InterPro" id="IPR005956">
    <property type="entry name" value="4OHPhenylPyrv_dOase"/>
</dbReference>
<dbReference type="GO" id="GO:0000139">
    <property type="term" value="C:Golgi membrane"/>
    <property type="evidence" value="ECO:0007669"/>
    <property type="project" value="TreeGrafter"/>
</dbReference>
<dbReference type="PANTHER" id="PTHR11959:SF12">
    <property type="entry name" value="4-HYDROXYPHENYLPYRUVATE DIOXYGENASE"/>
    <property type="match status" value="1"/>
</dbReference>
<name>A0A974I1H5_XENLA</name>
<dbReference type="PANTHER" id="PTHR11959">
    <property type="entry name" value="4-HYDROXYPHENYLPYRUVATE DIOXYGENASE"/>
    <property type="match status" value="1"/>
</dbReference>
<reference evidence="2" key="1">
    <citation type="journal article" date="2016" name="Nature">
        <title>Genome evolution in the allotetraploid frog Xenopus laevis.</title>
        <authorList>
            <person name="Session A.M."/>
            <person name="Uno Y."/>
            <person name="Kwon T."/>
            <person name="Chapman J.A."/>
            <person name="Toyoda A."/>
            <person name="Takahashi S."/>
            <person name="Fukui A."/>
            <person name="Hikosaka A."/>
            <person name="Suzuki A."/>
            <person name="Kondo M."/>
            <person name="van Heeringen S.J."/>
            <person name="Quigley I."/>
            <person name="Heinz S."/>
            <person name="Ogino H."/>
            <person name="Ochi H."/>
            <person name="Hellsten U."/>
            <person name="Lyons J.B."/>
            <person name="Simakov O."/>
            <person name="Putnam N."/>
            <person name="Stites J."/>
            <person name="Kuroki Y."/>
            <person name="Tanaka T."/>
            <person name="Michiue T."/>
            <person name="Watanabe M."/>
            <person name="Bogdanovic O."/>
            <person name="Lister R."/>
            <person name="Georgiou G."/>
            <person name="Paranjpe S.S."/>
            <person name="van Kruijsbergen I."/>
            <person name="Shu S."/>
            <person name="Carlson J."/>
            <person name="Kinoshita T."/>
            <person name="Ohta Y."/>
            <person name="Mawaribuchi S."/>
            <person name="Jenkins J."/>
            <person name="Grimwood J."/>
            <person name="Schmutz J."/>
            <person name="Mitros T."/>
            <person name="Mozaffari S.V."/>
            <person name="Suzuki Y."/>
            <person name="Haramoto Y."/>
            <person name="Yamamoto T.S."/>
            <person name="Takagi C."/>
            <person name="Heald R."/>
            <person name="Miller K."/>
            <person name="Haudenschild C."/>
            <person name="Kitzman J."/>
            <person name="Nakayama T."/>
            <person name="Izutsu Y."/>
            <person name="Robert J."/>
            <person name="Fortriede J."/>
            <person name="Burns K."/>
            <person name="Lotay V."/>
            <person name="Karimi K."/>
            <person name="Yasuoka Y."/>
            <person name="Dichmann D.S."/>
            <person name="Flajnik M.F."/>
            <person name="Houston D.W."/>
            <person name="Shendure J."/>
            <person name="DuPasquier L."/>
            <person name="Vize P.D."/>
            <person name="Zorn A.M."/>
            <person name="Ito M."/>
            <person name="Marcotte E.M."/>
            <person name="Wallingford J.B."/>
            <person name="Ito Y."/>
            <person name="Asashima M."/>
            <person name="Ueno N."/>
            <person name="Matsuda Y."/>
            <person name="Veenstra G.J."/>
            <person name="Fujiyama A."/>
            <person name="Harland R.M."/>
            <person name="Taira M."/>
            <person name="Rokhsar D.S."/>
        </authorList>
    </citation>
    <scope>NUCLEOTIDE SEQUENCE [LARGE SCALE GENOMIC DNA]</scope>
    <source>
        <strain evidence="2">J</strain>
    </source>
</reference>
<dbReference type="GO" id="GO:0005789">
    <property type="term" value="C:endoplasmic reticulum membrane"/>
    <property type="evidence" value="ECO:0007669"/>
    <property type="project" value="TreeGrafter"/>
</dbReference>
<dbReference type="GO" id="GO:0006572">
    <property type="term" value="P:L-tyrosine catabolic process"/>
    <property type="evidence" value="ECO:0007669"/>
    <property type="project" value="TreeGrafter"/>
</dbReference>
<accession>A0A974I1H5</accession>
<sequence length="292" mass="33999">MTCARTRWRQRPTRWRQRPTLAHIIDADVRSVTGDQSECGKRQASSGCVRCPFTLQCTARLPNKQSHQKTVGHMYDFITLGSCWKIPLQQHRGTAQELLQSRHSSTCTCNDFWYQKPLLFYRFWSVDDKQLHTESSALHSIVVANYEETIKMPHQGRKSLRYRFPNYKNKAWSSCQCRPYKIKVAEDIDKLEELKILVDYDDKGYLLQIFTKPVQDRPTPFFEVIQRHNHQGFGAGNFKSLFQAIGADQAAQGNLTALTPNGDLEFLSEWKPMVNIYLFYMAKFSLKENYTP</sequence>
<dbReference type="SUPFAM" id="SSF54593">
    <property type="entry name" value="Glyoxalase/Bleomycin resistance protein/Dihydroxybiphenyl dioxygenase"/>
    <property type="match status" value="1"/>
</dbReference>
<organism evidence="1 2">
    <name type="scientific">Xenopus laevis</name>
    <name type="common">African clawed frog</name>
    <dbReference type="NCBI Taxonomy" id="8355"/>
    <lineage>
        <taxon>Eukaryota</taxon>
        <taxon>Metazoa</taxon>
        <taxon>Chordata</taxon>
        <taxon>Craniata</taxon>
        <taxon>Vertebrata</taxon>
        <taxon>Euteleostomi</taxon>
        <taxon>Amphibia</taxon>
        <taxon>Batrachia</taxon>
        <taxon>Anura</taxon>
        <taxon>Pipoidea</taxon>
        <taxon>Pipidae</taxon>
        <taxon>Xenopodinae</taxon>
        <taxon>Xenopus</taxon>
        <taxon>Xenopus</taxon>
    </lineage>
</organism>
<dbReference type="Proteomes" id="UP000694892">
    <property type="component" value="Chromosome 1S"/>
</dbReference>
<evidence type="ECO:0000313" key="2">
    <source>
        <dbReference type="Proteomes" id="UP000694892"/>
    </source>
</evidence>
<gene>
    <name evidence="1" type="ORF">XELAEV_18010634mg</name>
</gene>
<dbReference type="InterPro" id="IPR029068">
    <property type="entry name" value="Glyas_Bleomycin-R_OHBP_Dase"/>
</dbReference>
<dbReference type="EMBL" id="CM004467">
    <property type="protein sequence ID" value="OCT98402.1"/>
    <property type="molecule type" value="Genomic_DNA"/>
</dbReference>
<dbReference type="AlphaFoldDB" id="A0A974I1H5"/>
<evidence type="ECO:0000313" key="1">
    <source>
        <dbReference type="EMBL" id="OCT98402.1"/>
    </source>
</evidence>
<protein>
    <recommendedName>
        <fullName evidence="3">4-hydroxyphenylpyruvate dioxygenase</fullName>
    </recommendedName>
</protein>
<dbReference type="Gene3D" id="3.10.180.10">
    <property type="entry name" value="2,3-Dihydroxybiphenyl 1,2-Dioxygenase, domain 1"/>
    <property type="match status" value="2"/>
</dbReference>
<evidence type="ECO:0008006" key="3">
    <source>
        <dbReference type="Google" id="ProtNLM"/>
    </source>
</evidence>
<proteinExistence type="predicted"/>